<evidence type="ECO:0000313" key="2">
    <source>
        <dbReference type="Proteomes" id="UP000830768"/>
    </source>
</evidence>
<protein>
    <submittedName>
        <fullName evidence="1">Uncharacterized protein</fullName>
    </submittedName>
</protein>
<gene>
    <name evidence="1" type="ORF">LCI18_005137</name>
</gene>
<dbReference type="Proteomes" id="UP000830768">
    <property type="component" value="Chromosome 4"/>
</dbReference>
<keyword evidence="2" id="KW-1185">Reference proteome</keyword>
<evidence type="ECO:0000313" key="1">
    <source>
        <dbReference type="EMBL" id="UPK94202.1"/>
    </source>
</evidence>
<organism evidence="1 2">
    <name type="scientific">Fusarium solani subsp. cucurbitae</name>
    <name type="common">Neocosmosporum cucurbitae</name>
    <dbReference type="NCBI Taxonomy" id="2747967"/>
    <lineage>
        <taxon>Eukaryota</taxon>
        <taxon>Fungi</taxon>
        <taxon>Dikarya</taxon>
        <taxon>Ascomycota</taxon>
        <taxon>Pezizomycotina</taxon>
        <taxon>Sordariomycetes</taxon>
        <taxon>Hypocreomycetidae</taxon>
        <taxon>Hypocreales</taxon>
        <taxon>Nectriaceae</taxon>
        <taxon>Fusarium</taxon>
        <taxon>Fusarium solani species complex</taxon>
    </lineage>
</organism>
<dbReference type="EMBL" id="CP090033">
    <property type="protein sequence ID" value="UPK94202.1"/>
    <property type="molecule type" value="Genomic_DNA"/>
</dbReference>
<accession>A0ACD3YZ11</accession>
<proteinExistence type="predicted"/>
<name>A0ACD3YZ11_FUSSC</name>
<reference evidence="1" key="1">
    <citation type="submission" date="2021-11" db="EMBL/GenBank/DDBJ databases">
        <title>Fusarium solani-melongenae Genome sequencing and assembly.</title>
        <authorList>
            <person name="Xie S."/>
            <person name="Huang L."/>
            <person name="Zhang X."/>
        </authorList>
    </citation>
    <scope>NUCLEOTIDE SEQUENCE</scope>
    <source>
        <strain evidence="1">CRI 24-3</strain>
    </source>
</reference>
<sequence>MNQKRIWSYDQTATSSLPPPPKRQKVFQCNSSDTLPHNRYTIAWICALYREMTTARAMLDEIHPDLPQDDNDTNRYMLGSIGPQNVVIACLPDSQYGTTSATNVLTNLRRTYPSARKGFMVGVGGGVPNKADLCLGDVVVGIRVMPYDLGKVVEGGKVQRTVVPKSPDQALLTVVSDIRAQHRLVSNRVSTILRDMAVTNPEFRRPTSPDRLFLPTYSHDPRISCCSGCDQSKLLPRSKRSADDPNIHYGAIASGNHVMKDSTTRDKLARELDIICFEMEAAGLMDVLPCLPIRGICDYSDSHKSKEWQDYAAAAAATYAKVFIEMLPVSNRTFENLHSPSSPSQDALPDRRQLLLESLRFEQIYSRKISINKAHSKTCHWFLKLPQYLEWVDPQKHAHRGFLWMRGKPGSGKSTIMKFIYREMKTKRSPGDAITASFFFYARGEDLEKSIQGMYRSLLLQLLEGYPDLQNVLDDAEFIPRCQTGCPPLNVLKDLFHNAVSNLGQRTFTCFIDALDECDEQQVMEMVCYFEELAESCVCTGVQLRICFSSRHYPYIHIRRGIELSLEHQPGHDDDMSNYIESNLRITSTTLIEKLRHEMIEKASGVFLWVVLVVGILNNENRRGRPALQKRLAEVPSGLTELFKDILRRDKDNMEDLLLSVLWILCAKRPLRPEEYYHALWSRLAPQDLSDDAASDSNDRFERFVISSSKGLAEITKVKKDEIPTVQFIHESVRDFLVKDRGLQELWPGLGFDWQSQGHERLKQYCSMYLNSEPVRACFGSIGPKTQPSDLLEQYPFLEYASQYVLYHSDAAAQTIPQAEFLCQTSTVDWATTLNLFEKFKIRRYGSTASLIYILADKGFSALIGTWLQDNPSFDIRGERYERPLFAAVANGHKHAVAALLKSTLSICEGVDSVEGFGSKTSFVNYKGRTLLTWAAQVGLTSVVEHLVQKEGADVNEIDQHDCTPILRASTAGHQAVVSFLIEKGVAVESARFQEAISFALPTGRASILKLLINVRGNWYLEPIYLEMGLRGASKRKSEEMVKFLIEDGVELVAKDSWRHTALSLASENYHAATLKLLIEQYSDWDFNSKGMQTAFRESAAVGNDEMVKLLVAKGVEVDAQSSEGCTALAFASSNSHLSTVKLLIESGARINPDAKGSNPRPALIEASKNGHVEIVRLLFERGANIETRDEDGRTALIAASIRGHETLASLLIEQGASVNAHDKDGKSPLHHIVELDEDSSIAEPRCEAFAKLLLRNGASIDARDFSGQTPLLTACRDGRKAVQRLLIEQGAYVNARDKAGNTPLIWACQRDFFGEPLGQPLLLIEKGADVNAMTEQGFTPLHGACQLTKSMIVPDLFDLGADTVPTIIDKGADIHAQDGEGSTPLHLAVSSGLPPQFMLRVVKLLVERGANVNDRNNKGDTPESLAKKKRLRADDPLMLALKGL</sequence>